<reference evidence="3" key="1">
    <citation type="submission" date="2020-03" db="EMBL/GenBank/DDBJ databases">
        <title>A transcriptome and proteome of the tick Rhipicephalus microplus shaped by the genetic composition of its hosts and developmental stage.</title>
        <authorList>
            <person name="Garcia G.R."/>
            <person name="Ribeiro J.M.C."/>
            <person name="Maruyama S.R."/>
            <person name="Gardinasse L.G."/>
            <person name="Nelson K."/>
            <person name="Ferreira B.R."/>
            <person name="Andrade T.G."/>
            <person name="Santos I.K.F.M."/>
        </authorList>
    </citation>
    <scope>NUCLEOTIDE SEQUENCE</scope>
    <source>
        <strain evidence="3">NSGR</strain>
        <tissue evidence="3">Salivary glands</tissue>
    </source>
</reference>
<name>A0A6G5A977_RHIMP</name>
<dbReference type="EMBL" id="GIKN01005282">
    <property type="protein sequence ID" value="NIE47555.1"/>
    <property type="molecule type" value="Transcribed_RNA"/>
</dbReference>
<evidence type="ECO:0000313" key="3">
    <source>
        <dbReference type="EMBL" id="NIE47555.1"/>
    </source>
</evidence>
<dbReference type="Pfam" id="PF17921">
    <property type="entry name" value="Integrase_H2C2"/>
    <property type="match status" value="1"/>
</dbReference>
<protein>
    <submittedName>
        <fullName evidence="3">Putative tick transposon</fullName>
    </submittedName>
</protein>
<dbReference type="InterPro" id="IPR041588">
    <property type="entry name" value="Integrase_H2C2"/>
</dbReference>
<sequence>MTISSMESAPTGIRCHHRVQVRQKHEDADTLSRAPLQSASTSAEEDSAFVATVVSGPDLMSHQRNDSNLRMIIDHLEGGTAPIPRPMLRTLTSFCLRNGVLYKRNAGAGDRSHLLVVLEALRDDVLLACHDEPTSGHLGYSRTMDRVRQLYYWPKMSACVKRYVKGCRECQRRKTPHLKPAGHLQPIDPPRTPFEQVGMDLLGPFPLSSCGNKWIIVATDYLTRYAETKALPRGTASEVASFLCIKLCYGMAPRHMSSLIEGHHSQRNSWMISSG</sequence>
<dbReference type="Gene3D" id="1.10.340.70">
    <property type="match status" value="1"/>
</dbReference>
<dbReference type="InterPro" id="IPR052160">
    <property type="entry name" value="Gypsy_RT_Integrase-like"/>
</dbReference>
<dbReference type="InterPro" id="IPR012337">
    <property type="entry name" value="RNaseH-like_sf"/>
</dbReference>
<evidence type="ECO:0000256" key="1">
    <source>
        <dbReference type="SAM" id="MobiDB-lite"/>
    </source>
</evidence>
<dbReference type="SUPFAM" id="SSF53098">
    <property type="entry name" value="Ribonuclease H-like"/>
    <property type="match status" value="1"/>
</dbReference>
<dbReference type="PANTHER" id="PTHR47266">
    <property type="entry name" value="ENDONUCLEASE-RELATED"/>
    <property type="match status" value="1"/>
</dbReference>
<accession>A0A6G5A977</accession>
<feature type="domain" description="Integrase zinc-binding" evidence="2">
    <location>
        <begin position="119"/>
        <end position="175"/>
    </location>
</feature>
<proteinExistence type="predicted"/>
<dbReference type="Gene3D" id="3.30.420.10">
    <property type="entry name" value="Ribonuclease H-like superfamily/Ribonuclease H"/>
    <property type="match status" value="1"/>
</dbReference>
<feature type="region of interest" description="Disordered" evidence="1">
    <location>
        <begin position="18"/>
        <end position="43"/>
    </location>
</feature>
<dbReference type="AlphaFoldDB" id="A0A6G5A977"/>
<dbReference type="InterPro" id="IPR036397">
    <property type="entry name" value="RNaseH_sf"/>
</dbReference>
<organism evidence="3">
    <name type="scientific">Rhipicephalus microplus</name>
    <name type="common">Cattle tick</name>
    <name type="synonym">Boophilus microplus</name>
    <dbReference type="NCBI Taxonomy" id="6941"/>
    <lineage>
        <taxon>Eukaryota</taxon>
        <taxon>Metazoa</taxon>
        <taxon>Ecdysozoa</taxon>
        <taxon>Arthropoda</taxon>
        <taxon>Chelicerata</taxon>
        <taxon>Arachnida</taxon>
        <taxon>Acari</taxon>
        <taxon>Parasitiformes</taxon>
        <taxon>Ixodida</taxon>
        <taxon>Ixodoidea</taxon>
        <taxon>Ixodidae</taxon>
        <taxon>Rhipicephalinae</taxon>
        <taxon>Rhipicephalus</taxon>
        <taxon>Boophilus</taxon>
    </lineage>
</organism>
<dbReference type="FunFam" id="1.10.340.70:FF:000001">
    <property type="entry name" value="Retrovirus-related Pol polyprotein from transposon gypsy-like Protein"/>
    <property type="match status" value="1"/>
</dbReference>
<dbReference type="GO" id="GO:0003676">
    <property type="term" value="F:nucleic acid binding"/>
    <property type="evidence" value="ECO:0007669"/>
    <property type="project" value="InterPro"/>
</dbReference>
<evidence type="ECO:0000259" key="2">
    <source>
        <dbReference type="Pfam" id="PF17921"/>
    </source>
</evidence>